<dbReference type="GO" id="GO:0008422">
    <property type="term" value="F:beta-glucosidase activity"/>
    <property type="evidence" value="ECO:0007669"/>
    <property type="project" value="UniProtKB-EC"/>
</dbReference>
<feature type="signal peptide" evidence="8">
    <location>
        <begin position="1"/>
        <end position="23"/>
    </location>
</feature>
<keyword evidence="4 8" id="KW-0732">Signal</keyword>
<dbReference type="PROSITE" id="PS00775">
    <property type="entry name" value="GLYCOSYL_HYDROL_F3"/>
    <property type="match status" value="1"/>
</dbReference>
<protein>
    <recommendedName>
        <fullName evidence="3">beta-glucosidase</fullName>
        <ecNumber evidence="3">3.2.1.21</ecNumber>
    </recommendedName>
</protein>
<dbReference type="PRINTS" id="PR00133">
    <property type="entry name" value="GLHYDRLASE3"/>
</dbReference>
<gene>
    <name evidence="10" type="ORF">BACCOP_03507</name>
</gene>
<reference evidence="10 11" key="2">
    <citation type="submission" date="2008-04" db="EMBL/GenBank/DDBJ databases">
        <authorList>
            <person name="Fulton L."/>
            <person name="Clifton S."/>
            <person name="Fulton B."/>
            <person name="Xu J."/>
            <person name="Minx P."/>
            <person name="Pepin K.H."/>
            <person name="Johnson M."/>
            <person name="Thiruvilangam P."/>
            <person name="Bhonagiri V."/>
            <person name="Nash W.E."/>
            <person name="Mardis E.R."/>
            <person name="Wilson R.K."/>
        </authorList>
    </citation>
    <scope>NUCLEOTIDE SEQUENCE [LARGE SCALE GENOMIC DNA]</scope>
    <source>
        <strain evidence="10 11">DSM 17136</strain>
    </source>
</reference>
<comment type="similarity">
    <text evidence="2 7">Belongs to the glycosyl hydrolase 3 family.</text>
</comment>
<dbReference type="SMART" id="SM01217">
    <property type="entry name" value="Fn3_like"/>
    <property type="match status" value="1"/>
</dbReference>
<dbReference type="OrthoDB" id="9805821at2"/>
<dbReference type="InterPro" id="IPR019800">
    <property type="entry name" value="Glyco_hydro_3_AS"/>
</dbReference>
<evidence type="ECO:0000256" key="6">
    <source>
        <dbReference type="ARBA" id="ARBA00023295"/>
    </source>
</evidence>
<sequence length="754" mass="82226">MKNKIYLLSASLMVATFSFFSCVSSGEKETGKDEIEKKVENLLGKMTLQEKIGQMNQLSPYGSEEEMYALVKEGKVGSFLNIVNAEVANKIQKTAVEQSRLGIPVLMARDVIHGYKTIFPICLGQAASFNPDLVRESARVAAIEASADGIRWTFAPMIDVSRDPRWGRIAESCGEDPYLTAVLGKAMIEGFQGDSLNDPTSIAACAKHFVGYGAAESGRDYNSTFLPERLLRNVYLPPFEAAAKAGAATFMTSFNDNDGVPSTGNKFILKNVLREEWKYDGMVVTDWASATEMITHGFCKDAADAAKKSLDAGVDMDMVSGAFSGNLENLVKENKISEKQIDEAVRNILRLKFRLGLFENPYVSTPQSVKYSPEHLAKAKQAVEQSVILLKNTNQTLPLNADEVHTVAVVGPLADAPHDQMGTWVFDGEKAHTQTPLAALRAVYGDKVRIIYEPALAYSRDKQTTGLAKAVNAAKQADVVLAFVGEESILSGEAHSLADLNLQGLQSELIEKLSQTGKPLVTVVMAGRPLTIAKEVEESDAVLYAFHPGTMGGPALADILFGKVNPSGKTPVTFPKMVGQLPMYYAHNNTGRPALEKEMLLDEIPMEAGQTSVGCRSFFLDAGSTPLFPFGYGLSYTTFSYGNLKIVSGKLTVSDTLKVSVELKNTGRYEGTEVVQLYVQDKVGSVTRPVKELKRFQRVNLQPGESKQVMFDLPVSELAFWNIDMKKVVEPGDFKLWVASDSQGGLTTEFNVAE</sequence>
<organism evidence="10 11">
    <name type="scientific">Phocaeicola coprocola DSM 17136</name>
    <dbReference type="NCBI Taxonomy" id="470145"/>
    <lineage>
        <taxon>Bacteria</taxon>
        <taxon>Pseudomonadati</taxon>
        <taxon>Bacteroidota</taxon>
        <taxon>Bacteroidia</taxon>
        <taxon>Bacteroidales</taxon>
        <taxon>Bacteroidaceae</taxon>
        <taxon>Phocaeicola</taxon>
    </lineage>
</organism>
<dbReference type="eggNOG" id="COG1472">
    <property type="taxonomic scope" value="Bacteria"/>
</dbReference>
<dbReference type="InterPro" id="IPR051915">
    <property type="entry name" value="Cellulose_Degrad_GH3"/>
</dbReference>
<dbReference type="RefSeq" id="WP_007570929.1">
    <property type="nucleotide sequence ID" value="NZ_DS981505.1"/>
</dbReference>
<dbReference type="GO" id="GO:0009251">
    <property type="term" value="P:glucan catabolic process"/>
    <property type="evidence" value="ECO:0007669"/>
    <property type="project" value="TreeGrafter"/>
</dbReference>
<dbReference type="EC" id="3.2.1.21" evidence="3"/>
<proteinExistence type="inferred from homology"/>
<dbReference type="FunFam" id="3.20.20.300:FF:000005">
    <property type="entry name" value="Periplasmic beta-glucosidase"/>
    <property type="match status" value="1"/>
</dbReference>
<dbReference type="InterPro" id="IPR026891">
    <property type="entry name" value="Fn3-like"/>
</dbReference>
<name>B3JNJ4_9BACT</name>
<comment type="catalytic activity">
    <reaction evidence="1">
        <text>Hydrolysis of terminal, non-reducing beta-D-glucosyl residues with release of beta-D-glucose.</text>
        <dbReference type="EC" id="3.2.1.21"/>
    </reaction>
</comment>
<dbReference type="Pfam" id="PF01915">
    <property type="entry name" value="Glyco_hydro_3_C"/>
    <property type="match status" value="1"/>
</dbReference>
<dbReference type="EMBL" id="ABIY02000118">
    <property type="protein sequence ID" value="EDU99409.1"/>
    <property type="molecule type" value="Genomic_DNA"/>
</dbReference>
<dbReference type="InterPro" id="IPR001764">
    <property type="entry name" value="Glyco_hydro_3_N"/>
</dbReference>
<feature type="chain" id="PRO_5002788377" description="beta-glucosidase" evidence="8">
    <location>
        <begin position="24"/>
        <end position="754"/>
    </location>
</feature>
<dbReference type="FunFam" id="2.60.40.10:FF:000495">
    <property type="entry name" value="Periplasmic beta-glucosidase"/>
    <property type="match status" value="1"/>
</dbReference>
<dbReference type="SUPFAM" id="SSF51445">
    <property type="entry name" value="(Trans)glycosidases"/>
    <property type="match status" value="1"/>
</dbReference>
<dbReference type="PANTHER" id="PTHR30620:SF16">
    <property type="entry name" value="LYSOSOMAL BETA GLUCOSIDASE"/>
    <property type="match status" value="1"/>
</dbReference>
<keyword evidence="6 7" id="KW-0326">Glycosidase</keyword>
<reference evidence="10 11" key="1">
    <citation type="submission" date="2008-04" db="EMBL/GenBank/DDBJ databases">
        <title>Draft genome sequence of Bacteroides coprocola (DSM 17136).</title>
        <authorList>
            <person name="Sudarsanam P."/>
            <person name="Ley R."/>
            <person name="Guruge J."/>
            <person name="Turnbaugh P.J."/>
            <person name="Mahowald M."/>
            <person name="Liep D."/>
            <person name="Gordon J."/>
        </authorList>
    </citation>
    <scope>NUCLEOTIDE SEQUENCE [LARGE SCALE GENOMIC DNA]</scope>
    <source>
        <strain evidence="10 11">DSM 17136</strain>
    </source>
</reference>
<dbReference type="InterPro" id="IPR036962">
    <property type="entry name" value="Glyco_hydro_3_N_sf"/>
</dbReference>
<dbReference type="SUPFAM" id="SSF52279">
    <property type="entry name" value="Beta-D-glucan exohydrolase, C-terminal domain"/>
    <property type="match status" value="1"/>
</dbReference>
<dbReference type="InterPro" id="IPR036881">
    <property type="entry name" value="Glyco_hydro_3_C_sf"/>
</dbReference>
<dbReference type="Proteomes" id="UP000003146">
    <property type="component" value="Unassembled WGS sequence"/>
</dbReference>
<evidence type="ECO:0000256" key="4">
    <source>
        <dbReference type="ARBA" id="ARBA00022729"/>
    </source>
</evidence>
<evidence type="ECO:0000313" key="10">
    <source>
        <dbReference type="EMBL" id="EDU99409.1"/>
    </source>
</evidence>
<accession>B3JNJ4</accession>
<dbReference type="Gene3D" id="2.60.40.10">
    <property type="entry name" value="Immunoglobulins"/>
    <property type="match status" value="1"/>
</dbReference>
<dbReference type="Pfam" id="PF00933">
    <property type="entry name" value="Glyco_hydro_3"/>
    <property type="match status" value="1"/>
</dbReference>
<dbReference type="PANTHER" id="PTHR30620">
    <property type="entry name" value="PERIPLASMIC BETA-GLUCOSIDASE-RELATED"/>
    <property type="match status" value="1"/>
</dbReference>
<keyword evidence="5 7" id="KW-0378">Hydrolase</keyword>
<evidence type="ECO:0000259" key="9">
    <source>
        <dbReference type="SMART" id="SM01217"/>
    </source>
</evidence>
<evidence type="ECO:0000313" key="11">
    <source>
        <dbReference type="Proteomes" id="UP000003146"/>
    </source>
</evidence>
<dbReference type="Pfam" id="PF14310">
    <property type="entry name" value="Fn3-like"/>
    <property type="match status" value="1"/>
</dbReference>
<dbReference type="Gene3D" id="3.20.20.300">
    <property type="entry name" value="Glycoside hydrolase, family 3, N-terminal domain"/>
    <property type="match status" value="1"/>
</dbReference>
<dbReference type="InterPro" id="IPR013783">
    <property type="entry name" value="Ig-like_fold"/>
</dbReference>
<evidence type="ECO:0000256" key="3">
    <source>
        <dbReference type="ARBA" id="ARBA00012744"/>
    </source>
</evidence>
<feature type="domain" description="Fibronectin type III-like" evidence="9">
    <location>
        <begin position="673"/>
        <end position="742"/>
    </location>
</feature>
<dbReference type="Gene3D" id="3.40.50.1700">
    <property type="entry name" value="Glycoside hydrolase family 3 C-terminal domain"/>
    <property type="match status" value="1"/>
</dbReference>
<evidence type="ECO:0000256" key="5">
    <source>
        <dbReference type="ARBA" id="ARBA00022801"/>
    </source>
</evidence>
<evidence type="ECO:0000256" key="7">
    <source>
        <dbReference type="RuleBase" id="RU361161"/>
    </source>
</evidence>
<comment type="caution">
    <text evidence="10">The sequence shown here is derived from an EMBL/GenBank/DDBJ whole genome shotgun (WGS) entry which is preliminary data.</text>
</comment>
<dbReference type="STRING" id="470145.BACCOP_03507"/>
<evidence type="ECO:0000256" key="8">
    <source>
        <dbReference type="SAM" id="SignalP"/>
    </source>
</evidence>
<evidence type="ECO:0000256" key="1">
    <source>
        <dbReference type="ARBA" id="ARBA00000448"/>
    </source>
</evidence>
<dbReference type="InterPro" id="IPR017853">
    <property type="entry name" value="GH"/>
</dbReference>
<dbReference type="NCBIfam" id="NF011678">
    <property type="entry name" value="PRK15098.1"/>
    <property type="match status" value="1"/>
</dbReference>
<dbReference type="InterPro" id="IPR002772">
    <property type="entry name" value="Glyco_hydro_3_C"/>
</dbReference>
<dbReference type="AlphaFoldDB" id="B3JNJ4"/>
<dbReference type="HOGENOM" id="CLU_004542_5_1_10"/>
<evidence type="ECO:0000256" key="2">
    <source>
        <dbReference type="ARBA" id="ARBA00005336"/>
    </source>
</evidence>
<dbReference type="PROSITE" id="PS51257">
    <property type="entry name" value="PROKAR_LIPOPROTEIN"/>
    <property type="match status" value="1"/>
</dbReference>